<keyword evidence="1" id="KW-0732">Signal</keyword>
<sequence>MIMTINKKRVAQAAPLIMSMLLMACGWENCSVHSSSGTDSLENTVLNDLQNSQTQHGLDVETLAESIDRDVNSSYSLDDMKESSQEVLLHQTINKSAVELPGVGLFIKPLTQAQADQLGVAYSTTKWEMGEAWPRYTQSQAVAMCNKLGSRLATKEELSALYHAYPDKMLKDVLDWPTLVGYWSNTNNAGPYYYYYVYLDDHYTSSNNPTNNHYASCVTFS</sequence>
<dbReference type="Proteomes" id="UP000594435">
    <property type="component" value="Chromosome 1"/>
</dbReference>
<dbReference type="RefSeq" id="WP_193158113.1">
    <property type="nucleotide sequence ID" value="NZ_CP065217.1"/>
</dbReference>
<evidence type="ECO:0000256" key="1">
    <source>
        <dbReference type="SAM" id="SignalP"/>
    </source>
</evidence>
<organism evidence="3 4">
    <name type="scientific">Vibrio navarrensis</name>
    <dbReference type="NCBI Taxonomy" id="29495"/>
    <lineage>
        <taxon>Bacteria</taxon>
        <taxon>Pseudomonadati</taxon>
        <taxon>Pseudomonadota</taxon>
        <taxon>Gammaproteobacteria</taxon>
        <taxon>Vibrionales</taxon>
        <taxon>Vibrionaceae</taxon>
        <taxon>Vibrio</taxon>
    </lineage>
</organism>
<evidence type="ECO:0000313" key="4">
    <source>
        <dbReference type="Proteomes" id="UP000594435"/>
    </source>
</evidence>
<dbReference type="AlphaFoldDB" id="A0AAJ4IA30"/>
<protein>
    <recommendedName>
        <fullName evidence="2">InvasinE Adhesion domain-containing protein</fullName>
    </recommendedName>
</protein>
<feature type="chain" id="PRO_5042533477" description="InvasinE Adhesion domain-containing protein" evidence="1">
    <location>
        <begin position="25"/>
        <end position="221"/>
    </location>
</feature>
<dbReference type="EMBL" id="CP065217">
    <property type="protein sequence ID" value="QPL52907.1"/>
    <property type="molecule type" value="Genomic_DNA"/>
</dbReference>
<evidence type="ECO:0000313" key="3">
    <source>
        <dbReference type="EMBL" id="QPL52907.1"/>
    </source>
</evidence>
<evidence type="ECO:0000259" key="2">
    <source>
        <dbReference type="Pfam" id="PF05689"/>
    </source>
</evidence>
<name>A0AAJ4IA30_9VIBR</name>
<dbReference type="InterPro" id="IPR008541">
    <property type="entry name" value="InvE_AD"/>
</dbReference>
<proteinExistence type="predicted"/>
<feature type="domain" description="InvasinE Adhesion" evidence="2">
    <location>
        <begin position="106"/>
        <end position="218"/>
    </location>
</feature>
<dbReference type="PROSITE" id="PS51257">
    <property type="entry name" value="PROKAR_LIPOPROTEIN"/>
    <property type="match status" value="1"/>
</dbReference>
<dbReference type="Pfam" id="PF05689">
    <property type="entry name" value="InvE_AD"/>
    <property type="match status" value="1"/>
</dbReference>
<feature type="signal peptide" evidence="1">
    <location>
        <begin position="1"/>
        <end position="24"/>
    </location>
</feature>
<accession>A0AAJ4IA30</accession>
<gene>
    <name evidence="3" type="ORF">I3X05_12985</name>
</gene>
<reference evidence="3 4" key="1">
    <citation type="submission" date="2020-11" db="EMBL/GenBank/DDBJ databases">
        <title>Complete and Circularized Genome Assembly of a human isolate of Vibrio navarrensis biotype pommerensis with MiSeq and MinION Sequence Data.</title>
        <authorList>
            <person name="Schwartz K."/>
            <person name="Borowiak M."/>
            <person name="Deneke C."/>
            <person name="Balau V."/>
            <person name="Metelmann C."/>
            <person name="Strauch E."/>
        </authorList>
    </citation>
    <scope>NUCLEOTIDE SEQUENCE [LARGE SCALE GENOMIC DNA]</scope>
    <source>
        <strain evidence="3 4">20-VB00237</strain>
    </source>
</reference>